<dbReference type="RefSeq" id="WP_215616894.1">
    <property type="nucleotide sequence ID" value="NZ_JADOER010000003.1"/>
</dbReference>
<gene>
    <name evidence="3" type="ORF">IXB28_02090</name>
</gene>
<dbReference type="SMART" id="SM00857">
    <property type="entry name" value="Resolvase"/>
    <property type="match status" value="1"/>
</dbReference>
<dbReference type="PANTHER" id="PTHR30461:SF26">
    <property type="entry name" value="RESOLVASE HOMOLOG YNEB"/>
    <property type="match status" value="1"/>
</dbReference>
<dbReference type="Gene3D" id="3.90.1750.20">
    <property type="entry name" value="Putative Large Serine Recombinase, Chain B, Domain 2"/>
    <property type="match status" value="1"/>
</dbReference>
<dbReference type="InterPro" id="IPR036162">
    <property type="entry name" value="Resolvase-like_N_sf"/>
</dbReference>
<dbReference type="Proteomes" id="UP001196661">
    <property type="component" value="Unassembled WGS sequence"/>
</dbReference>
<comment type="similarity">
    <text evidence="1">Belongs to the site-specific recombinase resolvase family.</text>
</comment>
<name>A0ABS5XZF4_9CYAN</name>
<keyword evidence="4" id="KW-1185">Reference proteome</keyword>
<feature type="domain" description="Recombinase" evidence="2">
    <location>
        <begin position="138"/>
        <end position="238"/>
    </location>
</feature>
<dbReference type="PANTHER" id="PTHR30461">
    <property type="entry name" value="DNA-INVERTASE FROM LAMBDOID PROPHAGE"/>
    <property type="match status" value="1"/>
</dbReference>
<comment type="caution">
    <text evidence="3">The sequence shown here is derived from an EMBL/GenBank/DDBJ whole genome shotgun (WGS) entry which is preliminary data.</text>
</comment>
<evidence type="ECO:0000259" key="2">
    <source>
        <dbReference type="PROSITE" id="PS51737"/>
    </source>
</evidence>
<dbReference type="Gene3D" id="3.40.50.1390">
    <property type="entry name" value="Resolvase, N-terminal catalytic domain"/>
    <property type="match status" value="1"/>
</dbReference>
<dbReference type="Pfam" id="PF00239">
    <property type="entry name" value="Resolvase"/>
    <property type="match status" value="1"/>
</dbReference>
<proteinExistence type="inferred from homology"/>
<evidence type="ECO:0000313" key="3">
    <source>
        <dbReference type="EMBL" id="MBT9310984.1"/>
    </source>
</evidence>
<sequence>MHIAAYLYTDPQLETPTDDNLWGWEIDHIYHDWAIGPQRPQLDALLKKVPAPDYLLVRRLDELGDCLKSVTEHLGQIEAAGTVVIAIEQSYQTATGEQSKQLLPTVLADVATAHQRRRMRRGHAANRLKALPPPGKAPYGYRRGKQGYIIDRTTAPILKTFFEQFILYGSLRGAVRHIAKQYGKKISVSTGRRWLEHPIYRGHTRYGDGGIVLGTHRALLAEEEAAQIDRLLRRNRSLPPKTASAKRSLAGLVTCQACQTKLTVSKVSAPRRTQDYTYMRVTQCPHQCKALAYETLLKETIETICAELPKAVAQWDQPTESPKAGLETKIAAKQTILDQLPELITQGILDQTTADLRAYGLQTELATLKQQLAQLPPVNLKELSQAVSIPQFWEGLSETERRFFFREFIRDIQIVRNNNEWSLKLVFTF</sequence>
<dbReference type="InterPro" id="IPR050639">
    <property type="entry name" value="SSR_resolvase"/>
</dbReference>
<dbReference type="InterPro" id="IPR038109">
    <property type="entry name" value="DNA_bind_recomb_sf"/>
</dbReference>
<dbReference type="InterPro" id="IPR006119">
    <property type="entry name" value="Resolv_N"/>
</dbReference>
<reference evidence="3 4" key="1">
    <citation type="journal article" date="2021" name="Mar. Drugs">
        <title>Genome Reduction and Secondary Metabolism of the Marine Sponge-Associated Cyanobacterium Leptothoe.</title>
        <authorList>
            <person name="Konstantinou D."/>
            <person name="Popin R.V."/>
            <person name="Fewer D.P."/>
            <person name="Sivonen K."/>
            <person name="Gkelis S."/>
        </authorList>
    </citation>
    <scope>NUCLEOTIDE SEQUENCE [LARGE SCALE GENOMIC DNA]</scope>
    <source>
        <strain evidence="3 4">TAU-MAC 1615</strain>
    </source>
</reference>
<evidence type="ECO:0000256" key="1">
    <source>
        <dbReference type="ARBA" id="ARBA00009913"/>
    </source>
</evidence>
<organism evidence="3 4">
    <name type="scientific">Leptothoe kymatousa TAU-MAC 1615</name>
    <dbReference type="NCBI Taxonomy" id="2364775"/>
    <lineage>
        <taxon>Bacteria</taxon>
        <taxon>Bacillati</taxon>
        <taxon>Cyanobacteriota</taxon>
        <taxon>Cyanophyceae</taxon>
        <taxon>Nodosilineales</taxon>
        <taxon>Cymatolegaceae</taxon>
        <taxon>Leptothoe</taxon>
        <taxon>Leptothoe kymatousa</taxon>
    </lineage>
</organism>
<dbReference type="PROSITE" id="PS51737">
    <property type="entry name" value="RECOMBINASE_DNA_BIND"/>
    <property type="match status" value="1"/>
</dbReference>
<protein>
    <submittedName>
        <fullName evidence="3">Recombinase family protein</fullName>
    </submittedName>
</protein>
<evidence type="ECO:0000313" key="4">
    <source>
        <dbReference type="Proteomes" id="UP001196661"/>
    </source>
</evidence>
<dbReference type="Pfam" id="PF07508">
    <property type="entry name" value="Recombinase"/>
    <property type="match status" value="1"/>
</dbReference>
<dbReference type="EMBL" id="JADOER010000003">
    <property type="protein sequence ID" value="MBT9310984.1"/>
    <property type="molecule type" value="Genomic_DNA"/>
</dbReference>
<dbReference type="SUPFAM" id="SSF53041">
    <property type="entry name" value="Resolvase-like"/>
    <property type="match status" value="1"/>
</dbReference>
<accession>A0ABS5XZF4</accession>
<dbReference type="InterPro" id="IPR011109">
    <property type="entry name" value="DNA_bind_recombinase_dom"/>
</dbReference>